<dbReference type="EMBL" id="CACRTR010000008">
    <property type="protein sequence ID" value="VYU11147.1"/>
    <property type="molecule type" value="Genomic_DNA"/>
</dbReference>
<sequence length="48" mass="5770">MEIKSEYYNNLDENMEKYGIAEEDIPMAEDTFQALEEQMFSFAMFMLM</sequence>
<gene>
    <name evidence="1" type="ORF">ELLFYP34_02714</name>
</gene>
<organism evidence="1">
    <name type="scientific">Eubacterium limosum</name>
    <dbReference type="NCBI Taxonomy" id="1736"/>
    <lineage>
        <taxon>Bacteria</taxon>
        <taxon>Bacillati</taxon>
        <taxon>Bacillota</taxon>
        <taxon>Clostridia</taxon>
        <taxon>Eubacteriales</taxon>
        <taxon>Eubacteriaceae</taxon>
        <taxon>Eubacterium</taxon>
    </lineage>
</organism>
<accession>A0A6N3CB50</accession>
<proteinExistence type="predicted"/>
<protein>
    <submittedName>
        <fullName evidence="1">Uncharacterized protein</fullName>
    </submittedName>
</protein>
<dbReference type="AlphaFoldDB" id="A0A6N3CB50"/>
<evidence type="ECO:0000313" key="1">
    <source>
        <dbReference type="EMBL" id="VYU11147.1"/>
    </source>
</evidence>
<reference evidence="1" key="1">
    <citation type="submission" date="2019-11" db="EMBL/GenBank/DDBJ databases">
        <authorList>
            <person name="Feng L."/>
        </authorList>
    </citation>
    <scope>NUCLEOTIDE SEQUENCE</scope>
    <source>
        <strain evidence="1">ElimosumLFYP34</strain>
    </source>
</reference>
<name>A0A6N3CB50_EUBLI</name>